<proteinExistence type="predicted"/>
<evidence type="ECO:0000313" key="3">
    <source>
        <dbReference type="EMBL" id="TPX42895.1"/>
    </source>
</evidence>
<reference evidence="3 4" key="1">
    <citation type="journal article" date="2019" name="Sci. Rep.">
        <title>Comparative genomics of chytrid fungi reveal insights into the obligate biotrophic and pathogenic lifestyle of Synchytrium endobioticum.</title>
        <authorList>
            <person name="van de Vossenberg B.T.L.H."/>
            <person name="Warris S."/>
            <person name="Nguyen H.D.T."/>
            <person name="van Gent-Pelzer M.P.E."/>
            <person name="Joly D.L."/>
            <person name="van de Geest H.C."/>
            <person name="Bonants P.J.M."/>
            <person name="Smith D.S."/>
            <person name="Levesque C.A."/>
            <person name="van der Lee T.A.J."/>
        </authorList>
    </citation>
    <scope>NUCLEOTIDE SEQUENCE [LARGE SCALE GENOMIC DNA]</scope>
    <source>
        <strain evidence="3 4">CBS 675.73</strain>
    </source>
</reference>
<feature type="transmembrane region" description="Helical" evidence="2">
    <location>
        <begin position="151"/>
        <end position="169"/>
    </location>
</feature>
<comment type="caution">
    <text evidence="3">The sequence shown here is derived from an EMBL/GenBank/DDBJ whole genome shotgun (WGS) entry which is preliminary data.</text>
</comment>
<feature type="transmembrane region" description="Helical" evidence="2">
    <location>
        <begin position="422"/>
        <end position="443"/>
    </location>
</feature>
<evidence type="ECO:0000256" key="1">
    <source>
        <dbReference type="SAM" id="MobiDB-lite"/>
    </source>
</evidence>
<feature type="transmembrane region" description="Helical" evidence="2">
    <location>
        <begin position="50"/>
        <end position="76"/>
    </location>
</feature>
<organism evidence="3 4">
    <name type="scientific">Chytriomyces confervae</name>
    <dbReference type="NCBI Taxonomy" id="246404"/>
    <lineage>
        <taxon>Eukaryota</taxon>
        <taxon>Fungi</taxon>
        <taxon>Fungi incertae sedis</taxon>
        <taxon>Chytridiomycota</taxon>
        <taxon>Chytridiomycota incertae sedis</taxon>
        <taxon>Chytridiomycetes</taxon>
        <taxon>Chytridiales</taxon>
        <taxon>Chytriomycetaceae</taxon>
        <taxon>Chytriomyces</taxon>
    </lineage>
</organism>
<feature type="transmembrane region" description="Helical" evidence="2">
    <location>
        <begin position="248"/>
        <end position="268"/>
    </location>
</feature>
<dbReference type="EMBL" id="QEAP01001601">
    <property type="protein sequence ID" value="TPX42895.1"/>
    <property type="molecule type" value="Genomic_DNA"/>
</dbReference>
<accession>A0A507CUV1</accession>
<dbReference type="Proteomes" id="UP000320333">
    <property type="component" value="Unassembled WGS sequence"/>
</dbReference>
<sequence length="690" mass="76767">MVHFQRMSNSANISVSSNSTFTSATNSTLATADSSGSSGGGGSGLSIPQYAFLSIIVGLVIEISFTGIITITLRLFKKGGSKNFWKVAWLMLFFNVWCIVYMVFFTLSFFAVKENCVVINTMSNISSQLFYVTYDLFMLYKTYAVSKCNRVVLYCIFVIVAHRAVWTGWDIVKSTGVYDSETDVCAYYQYPLSGFGYNAADLICDAFCTVVSIGFNFQYLFTSFGKLGEMIVKDNVLRSVLILSVNSYLLYVNLNVTDLMTILVAYMLQNYTYTRALNAEMFWAEERKIASVISRSGANSITAKFNASSSAVKSAAKRVTSVFYHVIPVLVITHSVTGPSFVQMCASEDKKGWKIFASTDTSNVTSNSSSIPTLEPESSSGGRLSISQFALLSIIVGLVIEVSFTGILAITLRMLRKESKNFWKIACLMLLCNVSCIVFMVFSTLSNFADKENCVVINALSNVSAHLFYVTCALAADVFLLYKTYAVSKCSKTVRAFSVLLLAHRLVWSVWDIAKSGGVVDPVTDTCYYYQYPLVGFGYNTADLIIDAFCTLVSIMANWNYLFASFGQLAEVVARENILRSILILSINSYVMYINLHVEDLMTILVAYMLQNYIYTRAVNAEMFWVEERRSAMENSTNGGTGRPFRRIRCKREQQSANIAAAKGGEPAKFDTSKQLQSTKQCSMIETEYK</sequence>
<keyword evidence="2" id="KW-1133">Transmembrane helix</keyword>
<keyword evidence="2" id="KW-0472">Membrane</keyword>
<keyword evidence="2" id="KW-0812">Transmembrane</keyword>
<dbReference type="AlphaFoldDB" id="A0A507CUV1"/>
<feature type="transmembrane region" description="Helical" evidence="2">
    <location>
        <begin position="389"/>
        <end position="410"/>
    </location>
</feature>
<gene>
    <name evidence="3" type="ORF">CcCBS67573_g10482</name>
</gene>
<keyword evidence="4" id="KW-1185">Reference proteome</keyword>
<feature type="compositionally biased region" description="Low complexity" evidence="1">
    <location>
        <begin position="361"/>
        <end position="370"/>
    </location>
</feature>
<feature type="transmembrane region" description="Helical" evidence="2">
    <location>
        <begin position="88"/>
        <end position="111"/>
    </location>
</feature>
<evidence type="ECO:0000313" key="4">
    <source>
        <dbReference type="Proteomes" id="UP000320333"/>
    </source>
</evidence>
<dbReference type="OrthoDB" id="2122814at2759"/>
<feature type="region of interest" description="Disordered" evidence="1">
    <location>
        <begin position="361"/>
        <end position="381"/>
    </location>
</feature>
<name>A0A507CUV1_9FUNG</name>
<feature type="transmembrane region" description="Helical" evidence="2">
    <location>
        <begin position="322"/>
        <end position="342"/>
    </location>
</feature>
<feature type="transmembrane region" description="Helical" evidence="2">
    <location>
        <begin position="463"/>
        <end position="482"/>
    </location>
</feature>
<protein>
    <submittedName>
        <fullName evidence="3">Uncharacterized protein</fullName>
    </submittedName>
</protein>
<evidence type="ECO:0000256" key="2">
    <source>
        <dbReference type="SAM" id="Phobius"/>
    </source>
</evidence>